<accession>A0A4R6IEY0</accession>
<keyword evidence="2" id="KW-1185">Reference proteome</keyword>
<dbReference type="AlphaFoldDB" id="A0A4R6IEY0"/>
<evidence type="ECO:0000313" key="1">
    <source>
        <dbReference type="EMBL" id="TDO20187.1"/>
    </source>
</evidence>
<evidence type="ECO:0000313" key="2">
    <source>
        <dbReference type="Proteomes" id="UP000295499"/>
    </source>
</evidence>
<gene>
    <name evidence="1" type="ORF">CLV32_3947</name>
</gene>
<comment type="caution">
    <text evidence="1">The sequence shown here is derived from an EMBL/GenBank/DDBJ whole genome shotgun (WGS) entry which is preliminary data.</text>
</comment>
<protein>
    <submittedName>
        <fullName evidence="1">Uncharacterized protein</fullName>
    </submittedName>
</protein>
<proteinExistence type="predicted"/>
<reference evidence="1 2" key="1">
    <citation type="submission" date="2019-03" db="EMBL/GenBank/DDBJ databases">
        <title>Genomic Encyclopedia of Archaeal and Bacterial Type Strains, Phase II (KMG-II): from individual species to whole genera.</title>
        <authorList>
            <person name="Goeker M."/>
        </authorList>
    </citation>
    <scope>NUCLEOTIDE SEQUENCE [LARGE SCALE GENOMIC DNA]</scope>
    <source>
        <strain evidence="1 2">DSM 19034</strain>
    </source>
</reference>
<sequence length="96" mass="11066">MRCISITAKFTHDITPMTYSFTTYNKVTLTIYSPALDSNLYCVFKDGRLMGKIFYDEKVIPSAWKTNYDNLKPMVKSIGILIDESRTKNAPQPFQQ</sequence>
<dbReference type="EMBL" id="SNWM01000005">
    <property type="protein sequence ID" value="TDO20187.1"/>
    <property type="molecule type" value="Genomic_DNA"/>
</dbReference>
<dbReference type="Proteomes" id="UP000295499">
    <property type="component" value="Unassembled WGS sequence"/>
</dbReference>
<name>A0A4R6IEY0_9SPHI</name>
<organism evidence="1 2">
    <name type="scientific">Pedobacter duraquae</name>
    <dbReference type="NCBI Taxonomy" id="425511"/>
    <lineage>
        <taxon>Bacteria</taxon>
        <taxon>Pseudomonadati</taxon>
        <taxon>Bacteroidota</taxon>
        <taxon>Sphingobacteriia</taxon>
        <taxon>Sphingobacteriales</taxon>
        <taxon>Sphingobacteriaceae</taxon>
        <taxon>Pedobacter</taxon>
    </lineage>
</organism>